<evidence type="ECO:0000259" key="2">
    <source>
        <dbReference type="Pfam" id="PF02272"/>
    </source>
</evidence>
<reference evidence="3 4" key="1">
    <citation type="submission" date="2019-02" db="EMBL/GenBank/DDBJ databases">
        <title>Deep-cultivation of Planctomycetes and their phenomic and genomic characterization uncovers novel biology.</title>
        <authorList>
            <person name="Wiegand S."/>
            <person name="Jogler M."/>
            <person name="Boedeker C."/>
            <person name="Pinto D."/>
            <person name="Vollmers J."/>
            <person name="Rivas-Marin E."/>
            <person name="Kohn T."/>
            <person name="Peeters S.H."/>
            <person name="Heuer A."/>
            <person name="Rast P."/>
            <person name="Oberbeckmann S."/>
            <person name="Bunk B."/>
            <person name="Jeske O."/>
            <person name="Meyerdierks A."/>
            <person name="Storesund J.E."/>
            <person name="Kallscheuer N."/>
            <person name="Luecker S."/>
            <person name="Lage O.M."/>
            <person name="Pohl T."/>
            <person name="Merkel B.J."/>
            <person name="Hornburger P."/>
            <person name="Mueller R.-W."/>
            <person name="Bruemmer F."/>
            <person name="Labrenz M."/>
            <person name="Spormann A.M."/>
            <person name="Op den Camp H."/>
            <person name="Overmann J."/>
            <person name="Amann R."/>
            <person name="Jetten M.S.M."/>
            <person name="Mascher T."/>
            <person name="Medema M.H."/>
            <person name="Devos D.P."/>
            <person name="Kaster A.-K."/>
            <person name="Ovreas L."/>
            <person name="Rohde M."/>
            <person name="Galperin M.Y."/>
            <person name="Jogler C."/>
        </authorList>
    </citation>
    <scope>NUCLEOTIDE SEQUENCE [LARGE SCALE GENOMIC DNA]</scope>
    <source>
        <strain evidence="3 4">CA12</strain>
    </source>
</reference>
<name>A0A517P9F5_9PLAN</name>
<evidence type="ECO:0000259" key="1">
    <source>
        <dbReference type="Pfam" id="PF01368"/>
    </source>
</evidence>
<feature type="domain" description="DHHA1" evidence="2">
    <location>
        <begin position="252"/>
        <end position="322"/>
    </location>
</feature>
<dbReference type="CDD" id="cd15482">
    <property type="entry name" value="Sialidase_non-viral"/>
    <property type="match status" value="1"/>
</dbReference>
<dbReference type="RefSeq" id="WP_145358887.1">
    <property type="nucleotide sequence ID" value="NZ_CP036265.1"/>
</dbReference>
<dbReference type="GO" id="GO:0003676">
    <property type="term" value="F:nucleic acid binding"/>
    <property type="evidence" value="ECO:0007669"/>
    <property type="project" value="InterPro"/>
</dbReference>
<accession>A0A517P9F5</accession>
<gene>
    <name evidence="3" type="ORF">CA12_21050</name>
</gene>
<organism evidence="3 4">
    <name type="scientific">Alienimonas californiensis</name>
    <dbReference type="NCBI Taxonomy" id="2527989"/>
    <lineage>
        <taxon>Bacteria</taxon>
        <taxon>Pseudomonadati</taxon>
        <taxon>Planctomycetota</taxon>
        <taxon>Planctomycetia</taxon>
        <taxon>Planctomycetales</taxon>
        <taxon>Planctomycetaceae</taxon>
        <taxon>Alienimonas</taxon>
    </lineage>
</organism>
<proteinExistence type="predicted"/>
<dbReference type="AlphaFoldDB" id="A0A517P9F5"/>
<dbReference type="OrthoDB" id="9803668at2"/>
<dbReference type="EMBL" id="CP036265">
    <property type="protein sequence ID" value="QDT16007.1"/>
    <property type="molecule type" value="Genomic_DNA"/>
</dbReference>
<protein>
    <submittedName>
        <fullName evidence="3">NanoRNase/pAp phosphatase</fullName>
    </submittedName>
</protein>
<dbReference type="Gene3D" id="3.10.310.30">
    <property type="match status" value="1"/>
</dbReference>
<dbReference type="InterPro" id="IPR038763">
    <property type="entry name" value="DHH_sf"/>
</dbReference>
<dbReference type="Pfam" id="PF01368">
    <property type="entry name" value="DHH"/>
    <property type="match status" value="1"/>
</dbReference>
<evidence type="ECO:0000313" key="4">
    <source>
        <dbReference type="Proteomes" id="UP000318741"/>
    </source>
</evidence>
<dbReference type="Pfam" id="PF02272">
    <property type="entry name" value="DHHA1"/>
    <property type="match status" value="1"/>
</dbReference>
<dbReference type="PANTHER" id="PTHR47618">
    <property type="entry name" value="BIFUNCTIONAL OLIGORIBONUCLEASE AND PAP PHOSPHATASE NRNA"/>
    <property type="match status" value="1"/>
</dbReference>
<dbReference type="Gene3D" id="3.90.1640.10">
    <property type="entry name" value="inorganic pyrophosphatase (n-terminal core)"/>
    <property type="match status" value="1"/>
</dbReference>
<dbReference type="KEGG" id="acaf:CA12_21050"/>
<sequence>MPVDWKPLRPLLDAADRVALTSHARPDADALGSELALAAILEAMGKTVSIVNPSAAPDNLAFLDPHGRIAAFPRQGAGRETGAAAGADFVENHDLHLVVDTSSFVQLGELAKVFQRTGATRVVIDHHQASDDLEAIGAHVFRDTSAEAAGAMVAEMADALDLPLPAAAITPLFVAIATDTGWFRHSNTRPSTMRLAARLMEAGADPTELYRKLYEEQSIQSLLLSGEGRRRMRIDCDGRLAYTTVGAAEFASTGGRPPDTEGLANDCLRVGGTEASFVAVEQPDGRVKLSFRSRGGCDVSALAASFGGGGHRQASGAMIAGPLDLAAERVRLAFEHALGCR</sequence>
<keyword evidence="4" id="KW-1185">Reference proteome</keyword>
<dbReference type="InterPro" id="IPR051319">
    <property type="entry name" value="Oligoribo/pAp-PDE_c-di-AMP_PDE"/>
</dbReference>
<feature type="domain" description="DDH" evidence="1">
    <location>
        <begin position="18"/>
        <end position="158"/>
    </location>
</feature>
<dbReference type="SUPFAM" id="SSF64182">
    <property type="entry name" value="DHH phosphoesterases"/>
    <property type="match status" value="1"/>
</dbReference>
<dbReference type="PANTHER" id="PTHR47618:SF1">
    <property type="entry name" value="BIFUNCTIONAL OLIGORIBONUCLEASE AND PAP PHOSPHATASE NRNA"/>
    <property type="match status" value="1"/>
</dbReference>
<dbReference type="InterPro" id="IPR001667">
    <property type="entry name" value="DDH_dom"/>
</dbReference>
<dbReference type="Proteomes" id="UP000318741">
    <property type="component" value="Chromosome"/>
</dbReference>
<evidence type="ECO:0000313" key="3">
    <source>
        <dbReference type="EMBL" id="QDT16007.1"/>
    </source>
</evidence>
<dbReference type="InterPro" id="IPR003156">
    <property type="entry name" value="DHHA1_dom"/>
</dbReference>